<name>A0ABN8YHJ1_RANTA</name>
<feature type="compositionally biased region" description="Pro residues" evidence="1">
    <location>
        <begin position="65"/>
        <end position="79"/>
    </location>
</feature>
<reference evidence="2" key="1">
    <citation type="submission" date="2023-04" db="EMBL/GenBank/DDBJ databases">
        <authorList>
            <consortium name="ELIXIR-Norway"/>
        </authorList>
    </citation>
    <scope>NUCLEOTIDE SEQUENCE [LARGE SCALE GENOMIC DNA]</scope>
</reference>
<proteinExistence type="predicted"/>
<evidence type="ECO:0000256" key="1">
    <source>
        <dbReference type="SAM" id="MobiDB-lite"/>
    </source>
</evidence>
<gene>
    <name evidence="2" type="ORF">MRATA1EN1_LOCUS9033</name>
</gene>
<evidence type="ECO:0000313" key="2">
    <source>
        <dbReference type="EMBL" id="CAI9160071.1"/>
    </source>
</evidence>
<dbReference type="Proteomes" id="UP001176941">
    <property type="component" value="Chromosome 2"/>
</dbReference>
<accession>A0ABN8YHJ1</accession>
<feature type="region of interest" description="Disordered" evidence="1">
    <location>
        <begin position="27"/>
        <end position="102"/>
    </location>
</feature>
<dbReference type="EMBL" id="OX459938">
    <property type="protein sequence ID" value="CAI9160071.1"/>
    <property type="molecule type" value="Genomic_DNA"/>
</dbReference>
<feature type="region of interest" description="Disordered" evidence="1">
    <location>
        <begin position="366"/>
        <end position="422"/>
    </location>
</feature>
<feature type="compositionally biased region" description="Basic and acidic residues" evidence="1">
    <location>
        <begin position="38"/>
        <end position="63"/>
    </location>
</feature>
<evidence type="ECO:0000313" key="3">
    <source>
        <dbReference type="Proteomes" id="UP001176941"/>
    </source>
</evidence>
<sequence>MLRPRGGARLGLRRSLLAAVGRAGLTRGAAPYLPDGVKAADDTHFQRDSRPCALTEIRDDSRADAPPPPAPPKPRPGPPTSILRWQGERAPPPRRRAPGELLPRPASLLLAPEGKDSALPTMLVAAYSPPRGMVRLRTSVREPGSLVTWGNCFAGIHSSVTLDFSRHEGVIDPDMRITWPRGGRPRTAVELLLSRSRRATRGPEVLASLGRPLSQSAWECRWPASRGSPSIAVGAGLALLCSAEPRGHGGSGPFQQHWVVCVGMRSLAAPSRLRTGATPSVGAPSVLLGSHSDPPAVLLYNCYYAIIAYSCLRAQPATGEERPEVGCGRHWAGSHPGRFLGGGETGEGQSCRGARAATGGTCVRRWPPRPPASSSPVEVLQDSPRVSSQHVTLRGCALERPGLEADAPSVEDEELGSPGRVG</sequence>
<keyword evidence="3" id="KW-1185">Reference proteome</keyword>
<organism evidence="2 3">
    <name type="scientific">Rangifer tarandus platyrhynchus</name>
    <name type="common">Svalbard reindeer</name>
    <dbReference type="NCBI Taxonomy" id="3082113"/>
    <lineage>
        <taxon>Eukaryota</taxon>
        <taxon>Metazoa</taxon>
        <taxon>Chordata</taxon>
        <taxon>Craniata</taxon>
        <taxon>Vertebrata</taxon>
        <taxon>Euteleostomi</taxon>
        <taxon>Mammalia</taxon>
        <taxon>Eutheria</taxon>
        <taxon>Laurasiatheria</taxon>
        <taxon>Artiodactyla</taxon>
        <taxon>Ruminantia</taxon>
        <taxon>Pecora</taxon>
        <taxon>Cervidae</taxon>
        <taxon>Odocoileinae</taxon>
        <taxon>Rangifer</taxon>
    </lineage>
</organism>
<protein>
    <submittedName>
        <fullName evidence="2">Uncharacterized protein</fullName>
    </submittedName>
</protein>